<keyword evidence="3" id="KW-0808">Transferase</keyword>
<gene>
    <name evidence="3" type="ORF">FSZ31_05830</name>
</gene>
<evidence type="ECO:0000259" key="2">
    <source>
        <dbReference type="Pfam" id="PF13649"/>
    </source>
</evidence>
<proteinExistence type="predicted"/>
<dbReference type="InterPro" id="IPR029063">
    <property type="entry name" value="SAM-dependent_MTases_sf"/>
</dbReference>
<organism evidence="3 4">
    <name type="scientific">Flavisphingopyxis soli</name>
    <dbReference type="NCBI Taxonomy" id="2601267"/>
    <lineage>
        <taxon>Bacteria</taxon>
        <taxon>Pseudomonadati</taxon>
        <taxon>Pseudomonadota</taxon>
        <taxon>Alphaproteobacteria</taxon>
        <taxon>Sphingomonadales</taxon>
        <taxon>Sphingopyxidaceae</taxon>
        <taxon>Flavisphingopyxis</taxon>
    </lineage>
</organism>
<dbReference type="AlphaFoldDB" id="A0A5C6UU23"/>
<feature type="region of interest" description="Disordered" evidence="1">
    <location>
        <begin position="89"/>
        <end position="109"/>
    </location>
</feature>
<evidence type="ECO:0000313" key="4">
    <source>
        <dbReference type="Proteomes" id="UP000321129"/>
    </source>
</evidence>
<dbReference type="GO" id="GO:0032259">
    <property type="term" value="P:methylation"/>
    <property type="evidence" value="ECO:0007669"/>
    <property type="project" value="UniProtKB-KW"/>
</dbReference>
<comment type="caution">
    <text evidence="3">The sequence shown here is derived from an EMBL/GenBank/DDBJ whole genome shotgun (WGS) entry which is preliminary data.</text>
</comment>
<dbReference type="CDD" id="cd02440">
    <property type="entry name" value="AdoMet_MTases"/>
    <property type="match status" value="1"/>
</dbReference>
<keyword evidence="3" id="KW-0489">Methyltransferase</keyword>
<protein>
    <submittedName>
        <fullName evidence="3">Class I SAM-dependent methyltransferase</fullName>
    </submittedName>
</protein>
<dbReference type="EMBL" id="VOPY01000001">
    <property type="protein sequence ID" value="TXC74225.1"/>
    <property type="molecule type" value="Genomic_DNA"/>
</dbReference>
<dbReference type="GO" id="GO:0008168">
    <property type="term" value="F:methyltransferase activity"/>
    <property type="evidence" value="ECO:0007669"/>
    <property type="project" value="UniProtKB-KW"/>
</dbReference>
<name>A0A5C6UU23_9SPHN</name>
<reference evidence="3 4" key="1">
    <citation type="submission" date="2019-08" db="EMBL/GenBank/DDBJ databases">
        <title>Sphingorhabdus soil sp. nov., isolated from arctic soil.</title>
        <authorList>
            <person name="Liu Y."/>
        </authorList>
    </citation>
    <scope>NUCLEOTIDE SEQUENCE [LARGE SCALE GENOMIC DNA]</scope>
    <source>
        <strain evidence="3 4">D-2Q-5-6</strain>
    </source>
</reference>
<dbReference type="InterPro" id="IPR041698">
    <property type="entry name" value="Methyltransf_25"/>
</dbReference>
<feature type="domain" description="Methyltransferase" evidence="2">
    <location>
        <begin position="240"/>
        <end position="320"/>
    </location>
</feature>
<evidence type="ECO:0000256" key="1">
    <source>
        <dbReference type="SAM" id="MobiDB-lite"/>
    </source>
</evidence>
<dbReference type="Gene3D" id="3.40.50.150">
    <property type="entry name" value="Vaccinia Virus protein VP39"/>
    <property type="match status" value="1"/>
</dbReference>
<sequence>MGKIGRDFRAVVAFAVRRGTDELGRMDLRLARRNAPDDAVGAAHHAGVDRRVPARPALWCEGGRGDLQRRGLVPRPALFRLCCGQGATAAARDDGGAGSAHRQRHRRERGDLVDDGRLDCRAGPDRSVCRWRRVCRDLRRARRVARRMARSLFELEAADACPHHAIHDTIAQEQNPLTVRETLGRLLRRRREPDFVRSDQYWQDRYATGGKSGAGSVGRLARFKADVLNRFVADHAITSVLELGSGDGSQLELAAYPDYTGIDISEAAVAMCRKRFAGDSAKRFLTAIPEGQSYDLTMSLDVIYHLIEDSTFADYLAALFAASREWVVIYSSNMTHAEAIERFPEFAATRHVTHRRFSDWVDENQPGWTLFERIANRFPYDTANPDKTSFADFYVYRKRQDGPAGGD</sequence>
<dbReference type="SUPFAM" id="SSF53335">
    <property type="entry name" value="S-adenosyl-L-methionine-dependent methyltransferases"/>
    <property type="match status" value="1"/>
</dbReference>
<keyword evidence="4" id="KW-1185">Reference proteome</keyword>
<dbReference type="Pfam" id="PF13649">
    <property type="entry name" value="Methyltransf_25"/>
    <property type="match status" value="1"/>
</dbReference>
<dbReference type="Proteomes" id="UP000321129">
    <property type="component" value="Unassembled WGS sequence"/>
</dbReference>
<accession>A0A5C6UU23</accession>
<evidence type="ECO:0000313" key="3">
    <source>
        <dbReference type="EMBL" id="TXC74225.1"/>
    </source>
</evidence>